<sequence>MPILHIYSHISLYFNKEIVINFCCFRHYLPHTYTLARPSSPDVSVDYSPAKGTEHCLLTDPHEEHEQTLITLSPSSPHSHYSCHHSNPPLLILTCSSTKAIYIP</sequence>
<evidence type="ECO:0000313" key="1">
    <source>
        <dbReference type="EMBL" id="MPD06926.1"/>
    </source>
</evidence>
<dbReference type="EMBL" id="VSRR010153725">
    <property type="protein sequence ID" value="MPD06926.1"/>
    <property type="molecule type" value="Genomic_DNA"/>
</dbReference>
<organism evidence="1 2">
    <name type="scientific">Portunus trituberculatus</name>
    <name type="common">Swimming crab</name>
    <name type="synonym">Neptunus trituberculatus</name>
    <dbReference type="NCBI Taxonomy" id="210409"/>
    <lineage>
        <taxon>Eukaryota</taxon>
        <taxon>Metazoa</taxon>
        <taxon>Ecdysozoa</taxon>
        <taxon>Arthropoda</taxon>
        <taxon>Crustacea</taxon>
        <taxon>Multicrustacea</taxon>
        <taxon>Malacostraca</taxon>
        <taxon>Eumalacostraca</taxon>
        <taxon>Eucarida</taxon>
        <taxon>Decapoda</taxon>
        <taxon>Pleocyemata</taxon>
        <taxon>Brachyura</taxon>
        <taxon>Eubrachyura</taxon>
        <taxon>Portunoidea</taxon>
        <taxon>Portunidae</taxon>
        <taxon>Portuninae</taxon>
        <taxon>Portunus</taxon>
    </lineage>
</organism>
<comment type="caution">
    <text evidence="1">The sequence shown here is derived from an EMBL/GenBank/DDBJ whole genome shotgun (WGS) entry which is preliminary data.</text>
</comment>
<proteinExistence type="predicted"/>
<protein>
    <submittedName>
        <fullName evidence="1">Uncharacterized protein</fullName>
    </submittedName>
</protein>
<name>A0A5B7KJ95_PORTR</name>
<dbReference type="AlphaFoldDB" id="A0A5B7KJ95"/>
<evidence type="ECO:0000313" key="2">
    <source>
        <dbReference type="Proteomes" id="UP000324222"/>
    </source>
</evidence>
<accession>A0A5B7KJ95</accession>
<gene>
    <name evidence="1" type="ORF">E2C01_102763</name>
</gene>
<dbReference type="Proteomes" id="UP000324222">
    <property type="component" value="Unassembled WGS sequence"/>
</dbReference>
<keyword evidence="2" id="KW-1185">Reference proteome</keyword>
<reference evidence="1 2" key="1">
    <citation type="submission" date="2019-05" db="EMBL/GenBank/DDBJ databases">
        <title>Another draft genome of Portunus trituberculatus and its Hox gene families provides insights of decapod evolution.</title>
        <authorList>
            <person name="Jeong J.-H."/>
            <person name="Song I."/>
            <person name="Kim S."/>
            <person name="Choi T."/>
            <person name="Kim D."/>
            <person name="Ryu S."/>
            <person name="Kim W."/>
        </authorList>
    </citation>
    <scope>NUCLEOTIDE SEQUENCE [LARGE SCALE GENOMIC DNA]</scope>
    <source>
        <tissue evidence="1">Muscle</tissue>
    </source>
</reference>